<evidence type="ECO:0000313" key="2">
    <source>
        <dbReference type="EMBL" id="QBY55270.1"/>
    </source>
</evidence>
<keyword evidence="2" id="KW-0614">Plasmid</keyword>
<dbReference type="RefSeq" id="WP_135706543.1">
    <property type="nucleotide sequence ID" value="NZ_CP038636.1"/>
</dbReference>
<evidence type="ECO:0000256" key="1">
    <source>
        <dbReference type="SAM" id="MobiDB-lite"/>
    </source>
</evidence>
<name>A0A4P7LGQ3_9BURK</name>
<gene>
    <name evidence="2" type="ORF">E0W60_29660</name>
</gene>
<dbReference type="Proteomes" id="UP000295294">
    <property type="component" value="Plasmid unnamed1"/>
</dbReference>
<sequence length="79" mass="8212">MNANIQHTVLVLITALIAGTAIAGPDFTVIEGARQAARAAQLAAQTAAPPAPRNYGPRPQHVGQPAKPNPALLEAQRTR</sequence>
<proteinExistence type="predicted"/>
<geneLocation type="plasmid" evidence="2">
    <name>unnamed1</name>
</geneLocation>
<dbReference type="KEGG" id="cox:E0W60_29660"/>
<evidence type="ECO:0000313" key="3">
    <source>
        <dbReference type="Proteomes" id="UP000295294"/>
    </source>
</evidence>
<reference evidence="2 3" key="1">
    <citation type="submission" date="2019-03" db="EMBL/GenBank/DDBJ databases">
        <title>Efficiently degradation of phenoxyalkanoic acid herbicides by Cupriavidus oxalaticus strain X32.</title>
        <authorList>
            <person name="Sheng X."/>
        </authorList>
    </citation>
    <scope>NUCLEOTIDE SEQUENCE [LARGE SCALE GENOMIC DNA]</scope>
    <source>
        <strain evidence="2 3">X32</strain>
        <plasmid evidence="2 3">unnamed1</plasmid>
    </source>
</reference>
<organism evidence="2 3">
    <name type="scientific">Cupriavidus oxalaticus</name>
    <dbReference type="NCBI Taxonomy" id="96344"/>
    <lineage>
        <taxon>Bacteria</taxon>
        <taxon>Pseudomonadati</taxon>
        <taxon>Pseudomonadota</taxon>
        <taxon>Betaproteobacteria</taxon>
        <taxon>Burkholderiales</taxon>
        <taxon>Burkholderiaceae</taxon>
        <taxon>Cupriavidus</taxon>
    </lineage>
</organism>
<dbReference type="AlphaFoldDB" id="A0A4P7LGQ3"/>
<dbReference type="EMBL" id="CP038636">
    <property type="protein sequence ID" value="QBY55270.1"/>
    <property type="molecule type" value="Genomic_DNA"/>
</dbReference>
<accession>A0A4P7LGQ3</accession>
<evidence type="ECO:0008006" key="4">
    <source>
        <dbReference type="Google" id="ProtNLM"/>
    </source>
</evidence>
<protein>
    <recommendedName>
        <fullName evidence="4">DUF4148 domain-containing protein</fullName>
    </recommendedName>
</protein>
<feature type="region of interest" description="Disordered" evidence="1">
    <location>
        <begin position="41"/>
        <end position="79"/>
    </location>
</feature>